<evidence type="ECO:0000256" key="1">
    <source>
        <dbReference type="ARBA" id="ARBA00004123"/>
    </source>
</evidence>
<dbReference type="GO" id="GO:0003677">
    <property type="term" value="F:DNA binding"/>
    <property type="evidence" value="ECO:0007669"/>
    <property type="project" value="UniProtKB-KW"/>
</dbReference>
<evidence type="ECO:0000259" key="8">
    <source>
        <dbReference type="PROSITE" id="PS51294"/>
    </source>
</evidence>
<comment type="subcellular location">
    <subcellularLocation>
        <location evidence="1">Nucleus</location>
    </subcellularLocation>
</comment>
<protein>
    <submittedName>
        <fullName evidence="9">Uncharacterized protein</fullName>
    </submittedName>
</protein>
<keyword evidence="4" id="KW-0238">DNA-binding</keyword>
<evidence type="ECO:0000313" key="9">
    <source>
        <dbReference type="EMBL" id="KAK1432312.1"/>
    </source>
</evidence>
<dbReference type="Pfam" id="PF00249">
    <property type="entry name" value="Myb_DNA-binding"/>
    <property type="match status" value="2"/>
</dbReference>
<dbReference type="PROSITE" id="PS51294">
    <property type="entry name" value="HTH_MYB"/>
    <property type="match status" value="2"/>
</dbReference>
<keyword evidence="6" id="KW-0539">Nucleus</keyword>
<dbReference type="FunFam" id="1.10.10.60:FF:000222">
    <property type="entry name" value="Transcription factor MYB36"/>
    <property type="match status" value="1"/>
</dbReference>
<keyword evidence="5" id="KW-0804">Transcription</keyword>
<proteinExistence type="predicted"/>
<dbReference type="PROSITE" id="PS50090">
    <property type="entry name" value="MYB_LIKE"/>
    <property type="match status" value="2"/>
</dbReference>
<keyword evidence="2" id="KW-0677">Repeat</keyword>
<evidence type="ECO:0000256" key="3">
    <source>
        <dbReference type="ARBA" id="ARBA00023015"/>
    </source>
</evidence>
<evidence type="ECO:0000259" key="7">
    <source>
        <dbReference type="PROSITE" id="PS50090"/>
    </source>
</evidence>
<sequence>MGRAPCCDKANVKKGPWAPEEDATLKAYIEEHGTGGNWIALPQKIGLKRCGKSCRLRWLNYLRPNIKHGGFSDEEDRIICSLYVSIGSRWSIIAAQLPGRTDNDIKNYWNTRLKKKLLGKQRKDQIYRRKGDLLTKKARSPSEIPSSIVVSGNEYTNNSQDPYMPEVPVMPPMPYTNQDPCFVSDHTSLRKLLIKLGGKFADDGSVNQSINMVSHFPSENTLTNLQASSQNDENRFIACSTPASSSSMQLNSQYNILPIQEGQIGTLPSAFEEMYYSTNTQQKLDGSEFLYGDMYEINTSGSNSVITCGDSIDWGEMSSLISTTTTNDVMNLSNFRRPLRQGVSIQDRAYDDINSEFVDMKKL</sequence>
<keyword evidence="10" id="KW-1185">Reference proteome</keyword>
<organism evidence="9 10">
    <name type="scientific">Tagetes erecta</name>
    <name type="common">African marigold</name>
    <dbReference type="NCBI Taxonomy" id="13708"/>
    <lineage>
        <taxon>Eukaryota</taxon>
        <taxon>Viridiplantae</taxon>
        <taxon>Streptophyta</taxon>
        <taxon>Embryophyta</taxon>
        <taxon>Tracheophyta</taxon>
        <taxon>Spermatophyta</taxon>
        <taxon>Magnoliopsida</taxon>
        <taxon>eudicotyledons</taxon>
        <taxon>Gunneridae</taxon>
        <taxon>Pentapetalae</taxon>
        <taxon>asterids</taxon>
        <taxon>campanulids</taxon>
        <taxon>Asterales</taxon>
        <taxon>Asteraceae</taxon>
        <taxon>Asteroideae</taxon>
        <taxon>Heliantheae alliance</taxon>
        <taxon>Tageteae</taxon>
        <taxon>Tagetes</taxon>
    </lineage>
</organism>
<evidence type="ECO:0000313" key="10">
    <source>
        <dbReference type="Proteomes" id="UP001229421"/>
    </source>
</evidence>
<feature type="domain" description="HTH myb-type" evidence="8">
    <location>
        <begin position="9"/>
        <end position="62"/>
    </location>
</feature>
<dbReference type="Proteomes" id="UP001229421">
    <property type="component" value="Unassembled WGS sequence"/>
</dbReference>
<evidence type="ECO:0000256" key="5">
    <source>
        <dbReference type="ARBA" id="ARBA00023163"/>
    </source>
</evidence>
<gene>
    <name evidence="9" type="ORF">QVD17_09207</name>
</gene>
<dbReference type="PANTHER" id="PTHR48000">
    <property type="entry name" value="OS09G0431300 PROTEIN"/>
    <property type="match status" value="1"/>
</dbReference>
<dbReference type="InterPro" id="IPR009057">
    <property type="entry name" value="Homeodomain-like_sf"/>
</dbReference>
<feature type="domain" description="HTH myb-type" evidence="8">
    <location>
        <begin position="63"/>
        <end position="117"/>
    </location>
</feature>
<evidence type="ECO:0000256" key="4">
    <source>
        <dbReference type="ARBA" id="ARBA00023125"/>
    </source>
</evidence>
<accession>A0AAD8L5K4</accession>
<keyword evidence="3" id="KW-0805">Transcription regulation</keyword>
<dbReference type="EMBL" id="JAUHHV010000002">
    <property type="protein sequence ID" value="KAK1432312.1"/>
    <property type="molecule type" value="Genomic_DNA"/>
</dbReference>
<dbReference type="CDD" id="cd00167">
    <property type="entry name" value="SANT"/>
    <property type="match status" value="2"/>
</dbReference>
<dbReference type="FunFam" id="1.10.10.60:FF:000015">
    <property type="entry name" value="Transcription factor RAX3"/>
    <property type="match status" value="1"/>
</dbReference>
<dbReference type="PANTHER" id="PTHR48000:SF56">
    <property type="entry name" value="HOMEODOMAIN-LIKE PROTEIN-RELATED"/>
    <property type="match status" value="1"/>
</dbReference>
<comment type="caution">
    <text evidence="9">The sequence shown here is derived from an EMBL/GenBank/DDBJ whole genome shotgun (WGS) entry which is preliminary data.</text>
</comment>
<dbReference type="InterPro" id="IPR017930">
    <property type="entry name" value="Myb_dom"/>
</dbReference>
<dbReference type="InterPro" id="IPR001005">
    <property type="entry name" value="SANT/Myb"/>
</dbReference>
<dbReference type="Gene3D" id="1.10.10.60">
    <property type="entry name" value="Homeodomain-like"/>
    <property type="match status" value="2"/>
</dbReference>
<dbReference type="AlphaFoldDB" id="A0AAD8L5K4"/>
<dbReference type="GO" id="GO:0005634">
    <property type="term" value="C:nucleus"/>
    <property type="evidence" value="ECO:0007669"/>
    <property type="project" value="UniProtKB-SubCell"/>
</dbReference>
<evidence type="ECO:0000256" key="6">
    <source>
        <dbReference type="ARBA" id="ARBA00023242"/>
    </source>
</evidence>
<feature type="domain" description="Myb-like" evidence="7">
    <location>
        <begin position="9"/>
        <end position="62"/>
    </location>
</feature>
<feature type="domain" description="Myb-like" evidence="7">
    <location>
        <begin position="63"/>
        <end position="113"/>
    </location>
</feature>
<dbReference type="SUPFAM" id="SSF46689">
    <property type="entry name" value="Homeodomain-like"/>
    <property type="match status" value="1"/>
</dbReference>
<name>A0AAD8L5K4_TARER</name>
<reference evidence="9" key="1">
    <citation type="journal article" date="2023" name="bioRxiv">
        <title>Improved chromosome-level genome assembly for marigold (Tagetes erecta).</title>
        <authorList>
            <person name="Jiang F."/>
            <person name="Yuan L."/>
            <person name="Wang S."/>
            <person name="Wang H."/>
            <person name="Xu D."/>
            <person name="Wang A."/>
            <person name="Fan W."/>
        </authorList>
    </citation>
    <scope>NUCLEOTIDE SEQUENCE</scope>
    <source>
        <strain evidence="9">WSJ</strain>
        <tissue evidence="9">Leaf</tissue>
    </source>
</reference>
<dbReference type="SMART" id="SM00717">
    <property type="entry name" value="SANT"/>
    <property type="match status" value="2"/>
</dbReference>
<evidence type="ECO:0000256" key="2">
    <source>
        <dbReference type="ARBA" id="ARBA00022737"/>
    </source>
</evidence>